<sequence>MLLVQPNRHKLENQEFVMKSFSTKHLFSISYWLLSWALLVWLNFSIEPNAMVHFVMIPALLLITGLNAASLCNKKC</sequence>
<keyword evidence="1" id="KW-1133">Transmembrane helix</keyword>
<gene>
    <name evidence="2" type="ordered locus">swp_0102</name>
</gene>
<dbReference type="EMBL" id="CP000472">
    <property type="protein sequence ID" value="ACJ26947.1"/>
    <property type="molecule type" value="Genomic_DNA"/>
</dbReference>
<keyword evidence="3" id="KW-1185">Reference proteome</keyword>
<keyword evidence="1" id="KW-0812">Transmembrane</keyword>
<organism evidence="2 3">
    <name type="scientific">Shewanella piezotolerans (strain WP3 / JCM 13877)</name>
    <dbReference type="NCBI Taxonomy" id="225849"/>
    <lineage>
        <taxon>Bacteria</taxon>
        <taxon>Pseudomonadati</taxon>
        <taxon>Pseudomonadota</taxon>
        <taxon>Gammaproteobacteria</taxon>
        <taxon>Alteromonadales</taxon>
        <taxon>Shewanellaceae</taxon>
        <taxon>Shewanella</taxon>
    </lineage>
</organism>
<evidence type="ECO:0000313" key="2">
    <source>
        <dbReference type="EMBL" id="ACJ26947.1"/>
    </source>
</evidence>
<accession>B8CGV4</accession>
<keyword evidence="1" id="KW-0472">Membrane</keyword>
<dbReference type="AlphaFoldDB" id="B8CGV4"/>
<dbReference type="Proteomes" id="UP000000753">
    <property type="component" value="Chromosome"/>
</dbReference>
<proteinExistence type="predicted"/>
<evidence type="ECO:0000256" key="1">
    <source>
        <dbReference type="SAM" id="Phobius"/>
    </source>
</evidence>
<dbReference type="eggNOG" id="ENOG503259Q">
    <property type="taxonomic scope" value="Bacteria"/>
</dbReference>
<protein>
    <submittedName>
        <fullName evidence="2">Uncharacterized protein</fullName>
    </submittedName>
</protein>
<feature type="transmembrane region" description="Helical" evidence="1">
    <location>
        <begin position="26"/>
        <end position="44"/>
    </location>
</feature>
<reference evidence="2 3" key="1">
    <citation type="journal article" date="2008" name="PLoS ONE">
        <title>Environmental adaptation: genomic analysis of the piezotolerant and psychrotolerant deep-sea iron reducing bacterium Shewanella piezotolerans WP3.</title>
        <authorList>
            <person name="Wang F."/>
            <person name="Wang J."/>
            <person name="Jian H."/>
            <person name="Zhang B."/>
            <person name="Li S."/>
            <person name="Wang F."/>
            <person name="Zeng X."/>
            <person name="Gao L."/>
            <person name="Bartlett D.H."/>
            <person name="Yu J."/>
            <person name="Hu S."/>
            <person name="Xiao X."/>
        </authorList>
    </citation>
    <scope>NUCLEOTIDE SEQUENCE [LARGE SCALE GENOMIC DNA]</scope>
    <source>
        <strain evidence="3">WP3 / JCM 13877</strain>
    </source>
</reference>
<name>B8CGV4_SHEPW</name>
<evidence type="ECO:0000313" key="3">
    <source>
        <dbReference type="Proteomes" id="UP000000753"/>
    </source>
</evidence>
<dbReference type="KEGG" id="swp:swp_0102"/>
<dbReference type="HOGENOM" id="CLU_2652458_0_0_6"/>
<feature type="transmembrane region" description="Helical" evidence="1">
    <location>
        <begin position="50"/>
        <end position="72"/>
    </location>
</feature>